<evidence type="ECO:0000256" key="3">
    <source>
        <dbReference type="PROSITE-ProRule" id="PRU00283"/>
    </source>
</evidence>
<evidence type="ECO:0000313" key="6">
    <source>
        <dbReference type="Proteomes" id="UP000479000"/>
    </source>
</evidence>
<dbReference type="AlphaFoldDB" id="A0A6H5GQE8"/>
<keyword evidence="2" id="KW-0067">ATP-binding</keyword>
<dbReference type="GO" id="GO:0007018">
    <property type="term" value="P:microtubule-based movement"/>
    <property type="evidence" value="ECO:0007669"/>
    <property type="project" value="InterPro"/>
</dbReference>
<dbReference type="GO" id="GO:0005524">
    <property type="term" value="F:ATP binding"/>
    <property type="evidence" value="ECO:0007669"/>
    <property type="project" value="UniProtKB-KW"/>
</dbReference>
<evidence type="ECO:0000256" key="2">
    <source>
        <dbReference type="ARBA" id="ARBA00022840"/>
    </source>
</evidence>
<evidence type="ECO:0000256" key="1">
    <source>
        <dbReference type="ARBA" id="ARBA00022741"/>
    </source>
</evidence>
<protein>
    <recommendedName>
        <fullName evidence="4">Kinesin motor domain-containing protein</fullName>
    </recommendedName>
</protein>
<dbReference type="PROSITE" id="PS50067">
    <property type="entry name" value="KINESIN_MOTOR_2"/>
    <property type="match status" value="1"/>
</dbReference>
<keyword evidence="1" id="KW-0547">Nucleotide-binding</keyword>
<dbReference type="SUPFAM" id="SSF52540">
    <property type="entry name" value="P-loop containing nucleoside triphosphate hydrolases"/>
    <property type="match status" value="1"/>
</dbReference>
<feature type="domain" description="Kinesin motor" evidence="4">
    <location>
        <begin position="20"/>
        <end position="109"/>
    </location>
</feature>
<proteinExistence type="inferred from homology"/>
<dbReference type="Pfam" id="PF00225">
    <property type="entry name" value="Kinesin"/>
    <property type="match status" value="1"/>
</dbReference>
<reference evidence="5 6" key="1">
    <citation type="submission" date="2020-02" db="EMBL/GenBank/DDBJ databases">
        <authorList>
            <person name="Ferguson B K."/>
        </authorList>
    </citation>
    <scope>NUCLEOTIDE SEQUENCE [LARGE SCALE GENOMIC DNA]</scope>
</reference>
<comment type="caution">
    <text evidence="3">Lacks conserved residue(s) required for the propagation of feature annotation.</text>
</comment>
<evidence type="ECO:0000259" key="4">
    <source>
        <dbReference type="PROSITE" id="PS50067"/>
    </source>
</evidence>
<dbReference type="OrthoDB" id="3176171at2759"/>
<dbReference type="InterPro" id="IPR036961">
    <property type="entry name" value="Kinesin_motor_dom_sf"/>
</dbReference>
<sequence length="109" mass="12766">MDNSFVIRWNRIRPTESHINLKTILRVETETALVFDPTEDSEPFFFRGTAQKTRDLNKRVNKNMLFEFNRVFDETSTNKEVFEQTMKKVVKPVLEGYNSSGIISCILCI</sequence>
<dbReference type="Proteomes" id="UP000479000">
    <property type="component" value="Unassembled WGS sequence"/>
</dbReference>
<dbReference type="GO" id="GO:0003777">
    <property type="term" value="F:microtubule motor activity"/>
    <property type="evidence" value="ECO:0007669"/>
    <property type="project" value="InterPro"/>
</dbReference>
<organism evidence="5 6">
    <name type="scientific">Nesidiocoris tenuis</name>
    <dbReference type="NCBI Taxonomy" id="355587"/>
    <lineage>
        <taxon>Eukaryota</taxon>
        <taxon>Metazoa</taxon>
        <taxon>Ecdysozoa</taxon>
        <taxon>Arthropoda</taxon>
        <taxon>Hexapoda</taxon>
        <taxon>Insecta</taxon>
        <taxon>Pterygota</taxon>
        <taxon>Neoptera</taxon>
        <taxon>Paraneoptera</taxon>
        <taxon>Hemiptera</taxon>
        <taxon>Heteroptera</taxon>
        <taxon>Panheteroptera</taxon>
        <taxon>Cimicomorpha</taxon>
        <taxon>Miridae</taxon>
        <taxon>Dicyphina</taxon>
        <taxon>Nesidiocoris</taxon>
    </lineage>
</organism>
<name>A0A6H5GQE8_9HEMI</name>
<gene>
    <name evidence="5" type="ORF">NTEN_LOCUS11130</name>
</gene>
<comment type="similarity">
    <text evidence="3">Belongs to the TRAFAC class myosin-kinesin ATPase superfamily. Kinesin family.</text>
</comment>
<dbReference type="InterPro" id="IPR027417">
    <property type="entry name" value="P-loop_NTPase"/>
</dbReference>
<dbReference type="EMBL" id="CADCXU010016579">
    <property type="protein sequence ID" value="CAB0005653.1"/>
    <property type="molecule type" value="Genomic_DNA"/>
</dbReference>
<dbReference type="InterPro" id="IPR001752">
    <property type="entry name" value="Kinesin_motor_dom"/>
</dbReference>
<keyword evidence="6" id="KW-1185">Reference proteome</keyword>
<evidence type="ECO:0000313" key="5">
    <source>
        <dbReference type="EMBL" id="CAB0005653.1"/>
    </source>
</evidence>
<dbReference type="GO" id="GO:0008017">
    <property type="term" value="F:microtubule binding"/>
    <property type="evidence" value="ECO:0007669"/>
    <property type="project" value="InterPro"/>
</dbReference>
<dbReference type="Gene3D" id="3.40.850.10">
    <property type="entry name" value="Kinesin motor domain"/>
    <property type="match status" value="1"/>
</dbReference>
<accession>A0A6H5GQE8</accession>